<name>A0ABP9Q1L2_9PSEU</name>
<evidence type="ECO:0000313" key="2">
    <source>
        <dbReference type="Proteomes" id="UP001428817"/>
    </source>
</evidence>
<dbReference type="SUPFAM" id="SSF55961">
    <property type="entry name" value="Bet v1-like"/>
    <property type="match status" value="1"/>
</dbReference>
<evidence type="ECO:0008006" key="3">
    <source>
        <dbReference type="Google" id="ProtNLM"/>
    </source>
</evidence>
<sequence>MAVEINAAPDRVWAVLEDVARWPAWSPTMDSVELLTDGPFGRGSKAEVRQPKLAKAVWTVTAFEPGRRFEWSTSSVGVTTRADHVIVPTAAGCQVTLEIAQTGALAGLIGLAFGSLTRRYVDLEGASLKKHCESSGAS</sequence>
<dbReference type="EMBL" id="BAABJP010000010">
    <property type="protein sequence ID" value="GAA5155008.1"/>
    <property type="molecule type" value="Genomic_DNA"/>
</dbReference>
<dbReference type="Proteomes" id="UP001428817">
    <property type="component" value="Unassembled WGS sequence"/>
</dbReference>
<accession>A0ABP9Q1L2</accession>
<reference evidence="2" key="1">
    <citation type="journal article" date="2019" name="Int. J. Syst. Evol. Microbiol.">
        <title>The Global Catalogue of Microorganisms (GCM) 10K type strain sequencing project: providing services to taxonomists for standard genome sequencing and annotation.</title>
        <authorList>
            <consortium name="The Broad Institute Genomics Platform"/>
            <consortium name="The Broad Institute Genome Sequencing Center for Infectious Disease"/>
            <person name="Wu L."/>
            <person name="Ma J."/>
        </authorList>
    </citation>
    <scope>NUCLEOTIDE SEQUENCE [LARGE SCALE GENOMIC DNA]</scope>
    <source>
        <strain evidence="2">JCM 18303</strain>
    </source>
</reference>
<keyword evidence="2" id="KW-1185">Reference proteome</keyword>
<comment type="caution">
    <text evidence="1">The sequence shown here is derived from an EMBL/GenBank/DDBJ whole genome shotgun (WGS) entry which is preliminary data.</text>
</comment>
<gene>
    <name evidence="1" type="ORF">GCM10023321_27610</name>
</gene>
<dbReference type="Gene3D" id="3.30.530.20">
    <property type="match status" value="1"/>
</dbReference>
<protein>
    <recommendedName>
        <fullName evidence="3">Polyketide cyclase</fullName>
    </recommendedName>
</protein>
<dbReference type="InterPro" id="IPR019587">
    <property type="entry name" value="Polyketide_cyclase/dehydratase"/>
</dbReference>
<proteinExistence type="predicted"/>
<dbReference type="InterPro" id="IPR023393">
    <property type="entry name" value="START-like_dom_sf"/>
</dbReference>
<organism evidence="1 2">
    <name type="scientific">Pseudonocardia eucalypti</name>
    <dbReference type="NCBI Taxonomy" id="648755"/>
    <lineage>
        <taxon>Bacteria</taxon>
        <taxon>Bacillati</taxon>
        <taxon>Actinomycetota</taxon>
        <taxon>Actinomycetes</taxon>
        <taxon>Pseudonocardiales</taxon>
        <taxon>Pseudonocardiaceae</taxon>
        <taxon>Pseudonocardia</taxon>
    </lineage>
</organism>
<evidence type="ECO:0000313" key="1">
    <source>
        <dbReference type="EMBL" id="GAA5155008.1"/>
    </source>
</evidence>
<dbReference type="Pfam" id="PF10604">
    <property type="entry name" value="Polyketide_cyc2"/>
    <property type="match status" value="1"/>
</dbReference>